<evidence type="ECO:0000256" key="3">
    <source>
        <dbReference type="ARBA" id="ARBA00022694"/>
    </source>
</evidence>
<dbReference type="FunFam" id="3.30.1360.120:FF:000001">
    <property type="entry name" value="tRNA modification GTPase MnmE"/>
    <property type="match status" value="1"/>
</dbReference>
<dbReference type="AlphaFoldDB" id="A0A4D6YMM4"/>
<dbReference type="Pfam" id="PF10396">
    <property type="entry name" value="TrmE_N"/>
    <property type="match status" value="1"/>
</dbReference>
<feature type="domain" description="G" evidence="12">
    <location>
        <begin position="216"/>
        <end position="332"/>
    </location>
</feature>
<keyword evidence="16" id="KW-1185">Reference proteome</keyword>
<dbReference type="CDD" id="cd14858">
    <property type="entry name" value="TrmE_N"/>
    <property type="match status" value="1"/>
</dbReference>
<feature type="binding site" evidence="10">
    <location>
        <position position="223"/>
    </location>
    <ligand>
        <name>K(+)</name>
        <dbReference type="ChEBI" id="CHEBI:29103"/>
    </ligand>
</feature>
<evidence type="ECO:0000259" key="13">
    <source>
        <dbReference type="Pfam" id="PF10396"/>
    </source>
</evidence>
<keyword evidence="3 10" id="KW-0819">tRNA processing</keyword>
<dbReference type="InterPro" id="IPR018948">
    <property type="entry name" value="GTP-bd_TrmE_N"/>
</dbReference>
<comment type="caution">
    <text evidence="10">Lacks conserved residue(s) required for the propagation of feature annotation.</text>
</comment>
<dbReference type="Gene3D" id="3.30.1360.120">
    <property type="entry name" value="Probable tRNA modification gtpase trme, domain 1"/>
    <property type="match status" value="1"/>
</dbReference>
<dbReference type="PANTHER" id="PTHR42714:SF2">
    <property type="entry name" value="TRNA MODIFICATION GTPASE GTPBP3, MITOCHONDRIAL"/>
    <property type="match status" value="1"/>
</dbReference>
<dbReference type="Gene3D" id="3.40.50.300">
    <property type="entry name" value="P-loop containing nucleotide triphosphate hydrolases"/>
    <property type="match status" value="1"/>
</dbReference>
<evidence type="ECO:0000313" key="15">
    <source>
        <dbReference type="EMBL" id="QCI27028.1"/>
    </source>
</evidence>
<dbReference type="NCBIfam" id="TIGR00450">
    <property type="entry name" value="mnmE_trmE_thdF"/>
    <property type="match status" value="1"/>
</dbReference>
<evidence type="ECO:0000256" key="7">
    <source>
        <dbReference type="ARBA" id="ARBA00022842"/>
    </source>
</evidence>
<comment type="cofactor">
    <cofactor evidence="10">
        <name>K(+)</name>
        <dbReference type="ChEBI" id="CHEBI:29103"/>
    </cofactor>
    <text evidence="10">Binds 1 potassium ion per subunit.</text>
</comment>
<dbReference type="GO" id="GO:0003924">
    <property type="term" value="F:GTPase activity"/>
    <property type="evidence" value="ECO:0007669"/>
    <property type="project" value="UniProtKB-UniRule"/>
</dbReference>
<keyword evidence="8 10" id="KW-0630">Potassium</keyword>
<feature type="domain" description="MnmE helical" evidence="14">
    <location>
        <begin position="121"/>
        <end position="450"/>
    </location>
</feature>
<evidence type="ECO:0000256" key="5">
    <source>
        <dbReference type="ARBA" id="ARBA00022741"/>
    </source>
</evidence>
<evidence type="ECO:0000256" key="10">
    <source>
        <dbReference type="HAMAP-Rule" id="MF_00379"/>
    </source>
</evidence>
<dbReference type="InterPro" id="IPR031168">
    <property type="entry name" value="G_TrmE"/>
</dbReference>
<keyword evidence="9 10" id="KW-0342">GTP-binding</keyword>
<evidence type="ECO:0000256" key="4">
    <source>
        <dbReference type="ARBA" id="ARBA00022723"/>
    </source>
</evidence>
<feature type="binding site" evidence="10">
    <location>
        <position position="244"/>
    </location>
    <ligand>
        <name>K(+)</name>
        <dbReference type="ChEBI" id="CHEBI:29103"/>
    </ligand>
</feature>
<comment type="subcellular location">
    <subcellularLocation>
        <location evidence="10">Cytoplasm</location>
    </subcellularLocation>
</comment>
<keyword evidence="6 10" id="KW-0378">Hydrolase</keyword>
<dbReference type="InterPro" id="IPR025867">
    <property type="entry name" value="MnmE_helical"/>
</dbReference>
<dbReference type="InterPro" id="IPR027266">
    <property type="entry name" value="TrmE/GcvT-like"/>
</dbReference>
<comment type="similarity">
    <text evidence="1 10 11">Belongs to the TRAFAC class TrmE-Era-EngA-EngB-Septin-like GTPase superfamily. TrmE GTPase family.</text>
</comment>
<dbReference type="CDD" id="cd04164">
    <property type="entry name" value="trmE"/>
    <property type="match status" value="1"/>
</dbReference>
<dbReference type="NCBIfam" id="TIGR00231">
    <property type="entry name" value="small_GTP"/>
    <property type="match status" value="1"/>
</dbReference>
<dbReference type="InterPro" id="IPR004520">
    <property type="entry name" value="GTPase_MnmE"/>
</dbReference>
<feature type="binding site" evidence="10">
    <location>
        <position position="118"/>
    </location>
    <ligand>
        <name>(6S)-5-formyl-5,6,7,8-tetrahydrofolate</name>
        <dbReference type="ChEBI" id="CHEBI:57457"/>
    </ligand>
</feature>
<feature type="domain" description="GTP-binding protein TrmE N-terminal" evidence="13">
    <location>
        <begin position="4"/>
        <end position="118"/>
    </location>
</feature>
<dbReference type="EC" id="3.6.-.-" evidence="10"/>
<dbReference type="GO" id="GO:0005525">
    <property type="term" value="F:GTP binding"/>
    <property type="evidence" value="ECO:0007669"/>
    <property type="project" value="UniProtKB-UniRule"/>
</dbReference>
<dbReference type="SUPFAM" id="SSF52540">
    <property type="entry name" value="P-loop containing nucleoside triphosphate hydrolases"/>
    <property type="match status" value="1"/>
</dbReference>
<dbReference type="HAMAP" id="MF_00379">
    <property type="entry name" value="GTPase_MnmE"/>
    <property type="match status" value="1"/>
</dbReference>
<dbReference type="GO" id="GO:0046872">
    <property type="term" value="F:metal ion binding"/>
    <property type="evidence" value="ECO:0007669"/>
    <property type="project" value="UniProtKB-KW"/>
</dbReference>
<feature type="binding site" evidence="10">
    <location>
        <position position="21"/>
    </location>
    <ligand>
        <name>(6S)-5-formyl-5,6,7,8-tetrahydrofolate</name>
        <dbReference type="ChEBI" id="CHEBI:57457"/>
    </ligand>
</feature>
<evidence type="ECO:0000256" key="11">
    <source>
        <dbReference type="RuleBase" id="RU003313"/>
    </source>
</evidence>
<dbReference type="Proteomes" id="UP000298603">
    <property type="component" value="Chromosome"/>
</dbReference>
<feature type="binding site" evidence="10">
    <location>
        <begin position="223"/>
        <end position="228"/>
    </location>
    <ligand>
        <name>GTP</name>
        <dbReference type="ChEBI" id="CHEBI:37565"/>
    </ligand>
</feature>
<comment type="function">
    <text evidence="10">Exhibits a very high intrinsic GTPase hydrolysis rate. Involved in the addition of a carboxymethylaminomethyl (cmnm) group at the wobble position (U34) of certain tRNAs, forming tRNA-cmnm(5)s(2)U34.</text>
</comment>
<feature type="binding site" evidence="10">
    <location>
        <position position="247"/>
    </location>
    <ligand>
        <name>K(+)</name>
        <dbReference type="ChEBI" id="CHEBI:29103"/>
    </ligand>
</feature>
<dbReference type="Pfam" id="PF01926">
    <property type="entry name" value="MMR_HSR1"/>
    <property type="match status" value="1"/>
</dbReference>
<protein>
    <recommendedName>
        <fullName evidence="10">tRNA modification GTPase MnmE</fullName>
        <ecNumber evidence="10">3.6.-.-</ecNumber>
    </recommendedName>
</protein>
<keyword evidence="5 10" id="KW-0547">Nucleotide-binding</keyword>
<evidence type="ECO:0000256" key="8">
    <source>
        <dbReference type="ARBA" id="ARBA00022958"/>
    </source>
</evidence>
<comment type="subunit">
    <text evidence="10">Homodimer. Heterotetramer of two MnmE and two MnmG subunits.</text>
</comment>
<accession>A0A4D6YMM4</accession>
<dbReference type="SUPFAM" id="SSF116878">
    <property type="entry name" value="TrmE connector domain"/>
    <property type="match status" value="1"/>
</dbReference>
<dbReference type="SUPFAM" id="SSF103025">
    <property type="entry name" value="Folate-binding domain"/>
    <property type="match status" value="1"/>
</dbReference>
<dbReference type="InterPro" id="IPR027417">
    <property type="entry name" value="P-loop_NTPase"/>
</dbReference>
<evidence type="ECO:0000256" key="6">
    <source>
        <dbReference type="ARBA" id="ARBA00022801"/>
    </source>
</evidence>
<feature type="binding site" evidence="10">
    <location>
        <begin position="242"/>
        <end position="248"/>
    </location>
    <ligand>
        <name>GTP</name>
        <dbReference type="ChEBI" id="CHEBI:37565"/>
    </ligand>
</feature>
<sequence>MTDTIIAQSTPYGRSGVGILRISGSKVQYIANKVLGTLPSPRYAYYSSFLDSIGDVIDQGLAIWFPKPNSFTGEDVLELHGHGNPVILDLLIKSILSFGNIRIARPGEFSERAFLNGKLDLIQAESIIKLINANSEFSIKSSLKSLQGVFSKKINNLINNIINVRMLIETILNFPDEDYNINFYKIKKKIEYIFNDIKKINIIAKSNHTFRERFKFVIVGPTNVGKSSIFNLLSLNDSAIVTNISGTTRDVLNEFINIKGITIQITDTAGFRLTNNIIEKIGINKSWEQIKISDHIFFVLDDTFSLFKKKKIIVKFLKKITHKDKVTFIINKCDLSNRTPQIKKYYNNHTYIIISAKKKYGFKLLKKYLKKLIFQSNHDSIETIFLVRRRHLNILRLIKKQIKYAKINCFILKNIELLAEDLKIIQNMLNEITGSVTSNDILNSIFKNFCIGK</sequence>
<feature type="binding site" evidence="10">
    <location>
        <position position="248"/>
    </location>
    <ligand>
        <name>Mg(2+)</name>
        <dbReference type="ChEBI" id="CHEBI:18420"/>
    </ligand>
</feature>
<dbReference type="InterPro" id="IPR027368">
    <property type="entry name" value="MnmE_dom2"/>
</dbReference>
<evidence type="ECO:0000256" key="9">
    <source>
        <dbReference type="ARBA" id="ARBA00023134"/>
    </source>
</evidence>
<dbReference type="GO" id="GO:0002098">
    <property type="term" value="P:tRNA wobble uridine modification"/>
    <property type="evidence" value="ECO:0007669"/>
    <property type="project" value="TreeGrafter"/>
</dbReference>
<reference evidence="15 16" key="1">
    <citation type="submission" date="2018-10" db="EMBL/GenBank/DDBJ databases">
        <title>Comparative functional genomics of the obligate endosymbiont Buchnera aphidicola.</title>
        <authorList>
            <person name="Chong R.A."/>
        </authorList>
    </citation>
    <scope>NUCLEOTIDE SEQUENCE [LARGE SCALE GENOMIC DNA]</scope>
    <source>
        <strain evidence="15 16">Tma</strain>
    </source>
</reference>
<evidence type="ECO:0000313" key="16">
    <source>
        <dbReference type="Proteomes" id="UP000298603"/>
    </source>
</evidence>
<evidence type="ECO:0000256" key="2">
    <source>
        <dbReference type="ARBA" id="ARBA00022490"/>
    </source>
</evidence>
<evidence type="ECO:0000256" key="1">
    <source>
        <dbReference type="ARBA" id="ARBA00011043"/>
    </source>
</evidence>
<dbReference type="OrthoDB" id="9805918at2"/>
<feature type="binding site" evidence="10">
    <location>
        <begin position="267"/>
        <end position="270"/>
    </location>
    <ligand>
        <name>GTP</name>
        <dbReference type="ChEBI" id="CHEBI:37565"/>
    </ligand>
</feature>
<dbReference type="InterPro" id="IPR006073">
    <property type="entry name" value="GTP-bd"/>
</dbReference>
<dbReference type="GO" id="GO:0005829">
    <property type="term" value="C:cytosol"/>
    <property type="evidence" value="ECO:0007669"/>
    <property type="project" value="TreeGrafter"/>
</dbReference>
<keyword evidence="2 10" id="KW-0963">Cytoplasm</keyword>
<dbReference type="EMBL" id="CP032996">
    <property type="protein sequence ID" value="QCI27028.1"/>
    <property type="molecule type" value="Genomic_DNA"/>
</dbReference>
<dbReference type="InterPro" id="IPR005225">
    <property type="entry name" value="Small_GTP-bd"/>
</dbReference>
<dbReference type="Gene3D" id="1.20.120.430">
    <property type="entry name" value="tRNA modification GTPase MnmE domain 2"/>
    <property type="match status" value="1"/>
</dbReference>
<evidence type="ECO:0000259" key="14">
    <source>
        <dbReference type="Pfam" id="PF12631"/>
    </source>
</evidence>
<dbReference type="PANTHER" id="PTHR42714">
    <property type="entry name" value="TRNA MODIFICATION GTPASE GTPBP3"/>
    <property type="match status" value="1"/>
</dbReference>
<feature type="binding site" evidence="10">
    <location>
        <position position="227"/>
    </location>
    <ligand>
        <name>Mg(2+)</name>
        <dbReference type="ChEBI" id="CHEBI:18420"/>
    </ligand>
</feature>
<keyword evidence="4 10" id="KW-0479">Metal-binding</keyword>
<name>A0A4D6YMM4_9GAMM</name>
<feature type="binding site" evidence="10">
    <location>
        <position position="78"/>
    </location>
    <ligand>
        <name>(6S)-5-formyl-5,6,7,8-tetrahydrofolate</name>
        <dbReference type="ChEBI" id="CHEBI:57457"/>
    </ligand>
</feature>
<feature type="binding site" evidence="10">
    <location>
        <position position="242"/>
    </location>
    <ligand>
        <name>K(+)</name>
        <dbReference type="ChEBI" id="CHEBI:29103"/>
    </ligand>
</feature>
<dbReference type="NCBIfam" id="NF003661">
    <property type="entry name" value="PRK05291.1-3"/>
    <property type="match status" value="1"/>
</dbReference>
<dbReference type="Pfam" id="PF12631">
    <property type="entry name" value="MnmE_helical"/>
    <property type="match status" value="1"/>
</dbReference>
<proteinExistence type="inferred from homology"/>
<gene>
    <name evidence="10 15" type="primary">mnmE</name>
    <name evidence="10" type="synonym">trmE</name>
    <name evidence="15" type="ORF">D9V81_00080</name>
</gene>
<keyword evidence="7 10" id="KW-0460">Magnesium</keyword>
<evidence type="ECO:0000259" key="12">
    <source>
        <dbReference type="Pfam" id="PF01926"/>
    </source>
</evidence>
<organism evidence="15 16">
    <name type="scientific">Buchnera aphidicola</name>
    <name type="common">Therioaphis trifolii</name>
    <dbReference type="NCBI Taxonomy" id="1241884"/>
    <lineage>
        <taxon>Bacteria</taxon>
        <taxon>Pseudomonadati</taxon>
        <taxon>Pseudomonadota</taxon>
        <taxon>Gammaproteobacteria</taxon>
        <taxon>Enterobacterales</taxon>
        <taxon>Erwiniaceae</taxon>
        <taxon>Buchnera</taxon>
    </lineage>
</organism>
<dbReference type="GO" id="GO:0030488">
    <property type="term" value="P:tRNA methylation"/>
    <property type="evidence" value="ECO:0007669"/>
    <property type="project" value="TreeGrafter"/>
</dbReference>
<dbReference type="RefSeq" id="WP_158349294.1">
    <property type="nucleotide sequence ID" value="NZ_CP032996.1"/>
</dbReference>
<feature type="binding site" evidence="10">
    <location>
        <position position="453"/>
    </location>
    <ligand>
        <name>(6S)-5-formyl-5,6,7,8-tetrahydrofolate</name>
        <dbReference type="ChEBI" id="CHEBI:57457"/>
    </ligand>
</feature>